<feature type="binding site" evidence="7">
    <location>
        <position position="97"/>
    </location>
    <ligand>
        <name>Mg(2+)</name>
        <dbReference type="ChEBI" id="CHEBI:18420"/>
    </ligand>
</feature>
<evidence type="ECO:0000256" key="5">
    <source>
        <dbReference type="ARBA" id="ARBA00022912"/>
    </source>
</evidence>
<dbReference type="AlphaFoldDB" id="A0AAN8ZMP8"/>
<dbReference type="EMBL" id="JBAMMX010000001">
    <property type="protein sequence ID" value="KAK6947354.1"/>
    <property type="molecule type" value="Genomic_DNA"/>
</dbReference>
<dbReference type="GO" id="GO:0030154">
    <property type="term" value="P:cell differentiation"/>
    <property type="evidence" value="ECO:0007669"/>
    <property type="project" value="TreeGrafter"/>
</dbReference>
<evidence type="ECO:0000256" key="6">
    <source>
        <dbReference type="ARBA" id="ARBA00051722"/>
    </source>
</evidence>
<dbReference type="EC" id="3.1.3.48" evidence="2"/>
<protein>
    <recommendedName>
        <fullName evidence="2">protein-tyrosine-phosphatase</fullName>
        <ecNumber evidence="2">3.1.3.48</ecNumber>
    </recommendedName>
</protein>
<keyword evidence="9" id="KW-1185">Reference proteome</keyword>
<comment type="cofactor">
    <cofactor evidence="7">
        <name>Mg(2+)</name>
        <dbReference type="ChEBI" id="CHEBI:18420"/>
    </cofactor>
    <text evidence="7">Binds 1 Mg(2+) ion per subunit.</text>
</comment>
<evidence type="ECO:0000256" key="7">
    <source>
        <dbReference type="PIRSR" id="PIRSR628472-2"/>
    </source>
</evidence>
<dbReference type="PANTHER" id="PTHR10190">
    <property type="entry name" value="EYES ABSENT"/>
    <property type="match status" value="1"/>
</dbReference>
<reference evidence="8 9" key="1">
    <citation type="submission" date="2023-12" db="EMBL/GenBank/DDBJ databases">
        <title>A high-quality genome assembly for Dillenia turbinata (Dilleniales).</title>
        <authorList>
            <person name="Chanderbali A."/>
        </authorList>
    </citation>
    <scope>NUCLEOTIDE SEQUENCE [LARGE SCALE GENOMIC DNA]</scope>
    <source>
        <strain evidence="8">LSX21</strain>
        <tissue evidence="8">Leaf</tissue>
    </source>
</reference>
<dbReference type="GO" id="GO:0046872">
    <property type="term" value="F:metal ion binding"/>
    <property type="evidence" value="ECO:0007669"/>
    <property type="project" value="UniProtKB-KW"/>
</dbReference>
<organism evidence="8 9">
    <name type="scientific">Dillenia turbinata</name>
    <dbReference type="NCBI Taxonomy" id="194707"/>
    <lineage>
        <taxon>Eukaryota</taxon>
        <taxon>Viridiplantae</taxon>
        <taxon>Streptophyta</taxon>
        <taxon>Embryophyta</taxon>
        <taxon>Tracheophyta</taxon>
        <taxon>Spermatophyta</taxon>
        <taxon>Magnoliopsida</taxon>
        <taxon>eudicotyledons</taxon>
        <taxon>Gunneridae</taxon>
        <taxon>Pentapetalae</taxon>
        <taxon>Dilleniales</taxon>
        <taxon>Dilleniaceae</taxon>
        <taxon>Dillenia</taxon>
    </lineage>
</organism>
<keyword evidence="5" id="KW-0904">Protein phosphatase</keyword>
<sequence length="168" mass="18918">MMIDAFDKRNTDCLHGFLRNGVSMDNYKLQMLLVESPTMLKVYSIETSDMGATGLVHVVHLLHLSVYNSWEAGKFQCFTWIKERYGRQNVMFCVVGDGWEECEAVQSMRYTHELKADVDEQNLLSKTSETARGLSAATIVESTLGLMPSQPPSNPYLVQGNATSNWGR</sequence>
<evidence type="ECO:0000256" key="1">
    <source>
        <dbReference type="ARBA" id="ARBA00010501"/>
    </source>
</evidence>
<evidence type="ECO:0000313" key="8">
    <source>
        <dbReference type="EMBL" id="KAK6947354.1"/>
    </source>
</evidence>
<accession>A0AAN8ZMP8</accession>
<comment type="similarity">
    <text evidence="1">Belongs to the HAD-like hydrolase superfamily. EYA family.</text>
</comment>
<evidence type="ECO:0000313" key="9">
    <source>
        <dbReference type="Proteomes" id="UP001370490"/>
    </source>
</evidence>
<keyword evidence="4 7" id="KW-0460">Magnesium</keyword>
<evidence type="ECO:0000256" key="2">
    <source>
        <dbReference type="ARBA" id="ARBA00013064"/>
    </source>
</evidence>
<dbReference type="PANTHER" id="PTHR10190:SF16">
    <property type="entry name" value="DEVELOPMENTAL PROTEIN EYES ABSENT"/>
    <property type="match status" value="1"/>
</dbReference>
<dbReference type="Proteomes" id="UP001370490">
    <property type="component" value="Unassembled WGS sequence"/>
</dbReference>
<dbReference type="GO" id="GO:0045739">
    <property type="term" value="P:positive regulation of DNA repair"/>
    <property type="evidence" value="ECO:0007669"/>
    <property type="project" value="TreeGrafter"/>
</dbReference>
<dbReference type="GO" id="GO:0005634">
    <property type="term" value="C:nucleus"/>
    <property type="evidence" value="ECO:0007669"/>
    <property type="project" value="TreeGrafter"/>
</dbReference>
<dbReference type="GO" id="GO:0004725">
    <property type="term" value="F:protein tyrosine phosphatase activity"/>
    <property type="evidence" value="ECO:0007669"/>
    <property type="project" value="UniProtKB-EC"/>
</dbReference>
<evidence type="ECO:0000256" key="4">
    <source>
        <dbReference type="ARBA" id="ARBA00022842"/>
    </source>
</evidence>
<comment type="caution">
    <text evidence="8">The sequence shown here is derived from an EMBL/GenBank/DDBJ whole genome shotgun (WGS) entry which is preliminary data.</text>
</comment>
<gene>
    <name evidence="8" type="ORF">RJ641_000827</name>
</gene>
<comment type="catalytic activity">
    <reaction evidence="6">
        <text>O-phospho-L-tyrosyl-[protein] + H2O = L-tyrosyl-[protein] + phosphate</text>
        <dbReference type="Rhea" id="RHEA:10684"/>
        <dbReference type="Rhea" id="RHEA-COMP:10136"/>
        <dbReference type="Rhea" id="RHEA-COMP:20101"/>
        <dbReference type="ChEBI" id="CHEBI:15377"/>
        <dbReference type="ChEBI" id="CHEBI:43474"/>
        <dbReference type="ChEBI" id="CHEBI:46858"/>
        <dbReference type="ChEBI" id="CHEBI:61978"/>
        <dbReference type="EC" id="3.1.3.48"/>
    </reaction>
</comment>
<evidence type="ECO:0000256" key="3">
    <source>
        <dbReference type="ARBA" id="ARBA00022801"/>
    </source>
</evidence>
<dbReference type="InterPro" id="IPR028472">
    <property type="entry name" value="EYA"/>
</dbReference>
<keyword evidence="3" id="KW-0378">Hydrolase</keyword>
<dbReference type="InterPro" id="IPR038102">
    <property type="entry name" value="EYA_dom_sf"/>
</dbReference>
<proteinExistence type="inferred from homology"/>
<keyword evidence="7" id="KW-0479">Metal-binding</keyword>
<dbReference type="Gene3D" id="3.40.50.12350">
    <property type="match status" value="1"/>
</dbReference>
<name>A0AAN8ZMP8_9MAGN</name>